<reference evidence="1 2" key="1">
    <citation type="submission" date="2014-05" db="EMBL/GenBank/DDBJ databases">
        <title>Complete genome sequence of Corynebacterium marinum DSM 44953.</title>
        <authorList>
            <person name="Schaffert L."/>
            <person name="Albersmeier A."/>
            <person name="Kalinowski J."/>
            <person name="Ruckert C."/>
        </authorList>
    </citation>
    <scope>NUCLEOTIDE SEQUENCE [LARGE SCALE GENOMIC DNA]</scope>
    <source>
        <strain evidence="1 2">DSM 44953</strain>
    </source>
</reference>
<keyword evidence="2" id="KW-1185">Reference proteome</keyword>
<dbReference type="EMBL" id="CP007790">
    <property type="protein sequence ID" value="AJK69667.1"/>
    <property type="molecule type" value="Genomic_DNA"/>
</dbReference>
<accession>A0A0B6TI76</accession>
<evidence type="ECO:0008006" key="3">
    <source>
        <dbReference type="Google" id="ProtNLM"/>
    </source>
</evidence>
<name>A0A0B6TI76_9CORY</name>
<dbReference type="OrthoDB" id="9813713at2"/>
<dbReference type="RefSeq" id="WP_052491173.1">
    <property type="nucleotide sequence ID" value="NZ_CP007790.1"/>
</dbReference>
<sequence>MIFFYDRDCTFCRAAAGRLARLAPLIDVAPLPLRHHAVFRAGGVDELGHRAIGRALAVGGRDPWVRFAGRVLCLRPLDRVWGAAYRWVAANRGRLPVPREL</sequence>
<gene>
    <name evidence="1" type="ORF">B840_10465</name>
</gene>
<dbReference type="AlphaFoldDB" id="A0A0B6TI76"/>
<proteinExistence type="predicted"/>
<dbReference type="STRING" id="1224162.B840_10465"/>
<dbReference type="Proteomes" id="UP000031928">
    <property type="component" value="Chromosome"/>
</dbReference>
<protein>
    <recommendedName>
        <fullName evidence="3">DUF393 domain-containing protein</fullName>
    </recommendedName>
</protein>
<evidence type="ECO:0000313" key="1">
    <source>
        <dbReference type="EMBL" id="AJK69667.1"/>
    </source>
</evidence>
<dbReference type="KEGG" id="cmq:B840_10465"/>
<organism evidence="1 2">
    <name type="scientific">Corynebacterium marinum DSM 44953</name>
    <dbReference type="NCBI Taxonomy" id="1224162"/>
    <lineage>
        <taxon>Bacteria</taxon>
        <taxon>Bacillati</taxon>
        <taxon>Actinomycetota</taxon>
        <taxon>Actinomycetes</taxon>
        <taxon>Mycobacteriales</taxon>
        <taxon>Corynebacteriaceae</taxon>
        <taxon>Corynebacterium</taxon>
    </lineage>
</organism>
<dbReference type="HOGENOM" id="CLU_086500_4_0_11"/>
<evidence type="ECO:0000313" key="2">
    <source>
        <dbReference type="Proteomes" id="UP000031928"/>
    </source>
</evidence>